<proteinExistence type="predicted"/>
<feature type="domain" description="Myb/SANT-like" evidence="1">
    <location>
        <begin position="2"/>
        <end position="81"/>
    </location>
</feature>
<sequence length="114" mass="13305">MSWSDTNSRKLLNIIVEEKNKGVTKYNWPDIAKIFNQQTGFSAVGKQLQNHFNDLKDKYKCWEEFQSLPGIAYDPRTGKLDVAEKSLEIYNAFLERNSRYGKKLTTQKLENLIN</sequence>
<protein>
    <recommendedName>
        <fullName evidence="1">Myb/SANT-like domain-containing protein</fullName>
    </recommendedName>
</protein>
<dbReference type="EMBL" id="JBDFQZ010000013">
    <property type="protein sequence ID" value="KAK9667734.1"/>
    <property type="molecule type" value="Genomic_DNA"/>
</dbReference>
<comment type="caution">
    <text evidence="2">The sequence shown here is derived from an EMBL/GenBank/DDBJ whole genome shotgun (WGS) entry which is preliminary data.</text>
</comment>
<evidence type="ECO:0000313" key="2">
    <source>
        <dbReference type="EMBL" id="KAK9667734.1"/>
    </source>
</evidence>
<evidence type="ECO:0000259" key="1">
    <source>
        <dbReference type="Pfam" id="PF12776"/>
    </source>
</evidence>
<gene>
    <name evidence="2" type="ORF">RND81_13G007800</name>
</gene>
<keyword evidence="3" id="KW-1185">Reference proteome</keyword>
<dbReference type="Proteomes" id="UP001443914">
    <property type="component" value="Unassembled WGS sequence"/>
</dbReference>
<dbReference type="InterPro" id="IPR024752">
    <property type="entry name" value="Myb/SANT-like_dom"/>
</dbReference>
<dbReference type="AlphaFoldDB" id="A0AAW1GY20"/>
<reference evidence="2" key="1">
    <citation type="submission" date="2024-03" db="EMBL/GenBank/DDBJ databases">
        <title>WGS assembly of Saponaria officinalis var. Norfolk2.</title>
        <authorList>
            <person name="Jenkins J."/>
            <person name="Shu S."/>
            <person name="Grimwood J."/>
            <person name="Barry K."/>
            <person name="Goodstein D."/>
            <person name="Schmutz J."/>
            <person name="Leebens-Mack J."/>
            <person name="Osbourn A."/>
        </authorList>
    </citation>
    <scope>NUCLEOTIDE SEQUENCE [LARGE SCALE GENOMIC DNA]</scope>
    <source>
        <strain evidence="2">JIC</strain>
    </source>
</reference>
<dbReference type="Pfam" id="PF12776">
    <property type="entry name" value="Myb_DNA-bind_3"/>
    <property type="match status" value="1"/>
</dbReference>
<name>A0AAW1GY20_SAPOF</name>
<accession>A0AAW1GY20</accession>
<evidence type="ECO:0000313" key="3">
    <source>
        <dbReference type="Proteomes" id="UP001443914"/>
    </source>
</evidence>
<organism evidence="2 3">
    <name type="scientific">Saponaria officinalis</name>
    <name type="common">Common soapwort</name>
    <name type="synonym">Lychnis saponaria</name>
    <dbReference type="NCBI Taxonomy" id="3572"/>
    <lineage>
        <taxon>Eukaryota</taxon>
        <taxon>Viridiplantae</taxon>
        <taxon>Streptophyta</taxon>
        <taxon>Embryophyta</taxon>
        <taxon>Tracheophyta</taxon>
        <taxon>Spermatophyta</taxon>
        <taxon>Magnoliopsida</taxon>
        <taxon>eudicotyledons</taxon>
        <taxon>Gunneridae</taxon>
        <taxon>Pentapetalae</taxon>
        <taxon>Caryophyllales</taxon>
        <taxon>Caryophyllaceae</taxon>
        <taxon>Caryophylleae</taxon>
        <taxon>Saponaria</taxon>
    </lineage>
</organism>